<dbReference type="PANTHER" id="PTHR24085:SF4">
    <property type="entry name" value="NUCLEAR HORMONE RECEPTOR HR38-RELATED"/>
    <property type="match status" value="1"/>
</dbReference>
<dbReference type="SUPFAM" id="SSF57716">
    <property type="entry name" value="Glucocorticoid receptor-like (DNA-binding domain)"/>
    <property type="match status" value="1"/>
</dbReference>
<dbReference type="GO" id="GO:0005667">
    <property type="term" value="C:transcription regulator complex"/>
    <property type="evidence" value="ECO:0007669"/>
    <property type="project" value="TreeGrafter"/>
</dbReference>
<proteinExistence type="predicted"/>
<dbReference type="GO" id="GO:0008270">
    <property type="term" value="F:zinc ion binding"/>
    <property type="evidence" value="ECO:0007669"/>
    <property type="project" value="InterPro"/>
</dbReference>
<sequence length="78" mass="9146">MNETDCHQLCLVCGDNAACQHYGVRTCEGCKGFFKVSSVIIINLYYNNIWKKKLEFMDVTIRFKIKGLRFWHEIHSSI</sequence>
<dbReference type="PROSITE" id="PS51030">
    <property type="entry name" value="NUCLEAR_REC_DBD_2"/>
    <property type="match status" value="1"/>
</dbReference>
<dbReference type="GO" id="GO:0035259">
    <property type="term" value="F:nuclear glucocorticoid receptor binding"/>
    <property type="evidence" value="ECO:0007669"/>
    <property type="project" value="TreeGrafter"/>
</dbReference>
<dbReference type="InterPro" id="IPR001628">
    <property type="entry name" value="Znf_hrmn_rcpt"/>
</dbReference>
<dbReference type="SMART" id="SM00399">
    <property type="entry name" value="ZnF_C4"/>
    <property type="match status" value="1"/>
</dbReference>
<dbReference type="EMBL" id="UZAL01050569">
    <property type="protein sequence ID" value="VDP86830.1"/>
    <property type="molecule type" value="Genomic_DNA"/>
</dbReference>
<dbReference type="Proteomes" id="UP000269396">
    <property type="component" value="Unassembled WGS sequence"/>
</dbReference>
<evidence type="ECO:0000313" key="1">
    <source>
        <dbReference type="EMBL" id="VDP86830.1"/>
    </source>
</evidence>
<dbReference type="GO" id="GO:0000978">
    <property type="term" value="F:RNA polymerase II cis-regulatory region sequence-specific DNA binding"/>
    <property type="evidence" value="ECO:0007669"/>
    <property type="project" value="TreeGrafter"/>
</dbReference>
<dbReference type="GO" id="GO:0071376">
    <property type="term" value="P:cellular response to corticotropin-releasing hormone stimulus"/>
    <property type="evidence" value="ECO:0007669"/>
    <property type="project" value="TreeGrafter"/>
</dbReference>
<dbReference type="PRINTS" id="PR00047">
    <property type="entry name" value="STROIDFINGER"/>
</dbReference>
<dbReference type="Pfam" id="PF00105">
    <property type="entry name" value="zf-C4"/>
    <property type="match status" value="1"/>
</dbReference>
<dbReference type="STRING" id="31246.A0A183Q6M6"/>
<organism evidence="1 2">
    <name type="scientific">Schistosoma mattheei</name>
    <dbReference type="NCBI Taxonomy" id="31246"/>
    <lineage>
        <taxon>Eukaryota</taxon>
        <taxon>Metazoa</taxon>
        <taxon>Spiralia</taxon>
        <taxon>Lophotrochozoa</taxon>
        <taxon>Platyhelminthes</taxon>
        <taxon>Trematoda</taxon>
        <taxon>Digenea</taxon>
        <taxon>Strigeidida</taxon>
        <taxon>Schistosomatoidea</taxon>
        <taxon>Schistosomatidae</taxon>
        <taxon>Schistosoma</taxon>
    </lineage>
</organism>
<dbReference type="AlphaFoldDB" id="A0A183Q6M6"/>
<dbReference type="PANTHER" id="PTHR24085">
    <property type="entry name" value="NUCLEAR HORMONE RECEPTOR"/>
    <property type="match status" value="1"/>
</dbReference>
<protein>
    <submittedName>
        <fullName evidence="1">Uncharacterized protein</fullName>
    </submittedName>
</protein>
<evidence type="ECO:0000313" key="2">
    <source>
        <dbReference type="Proteomes" id="UP000269396"/>
    </source>
</evidence>
<keyword evidence="2" id="KW-1185">Reference proteome</keyword>
<dbReference type="GO" id="GO:0000981">
    <property type="term" value="F:DNA-binding transcription factor activity, RNA polymerase II-specific"/>
    <property type="evidence" value="ECO:0007669"/>
    <property type="project" value="TreeGrafter"/>
</dbReference>
<reference evidence="1 2" key="1">
    <citation type="submission" date="2018-11" db="EMBL/GenBank/DDBJ databases">
        <authorList>
            <consortium name="Pathogen Informatics"/>
        </authorList>
    </citation>
    <scope>NUCLEOTIDE SEQUENCE [LARGE SCALE GENOMIC DNA]</scope>
    <source>
        <strain>Denwood</strain>
        <strain evidence="2">Zambia</strain>
    </source>
</reference>
<gene>
    <name evidence="1" type="ORF">SMTD_LOCUS22263</name>
</gene>
<dbReference type="GO" id="GO:0005634">
    <property type="term" value="C:nucleus"/>
    <property type="evidence" value="ECO:0007669"/>
    <property type="project" value="TreeGrafter"/>
</dbReference>
<dbReference type="Gene3D" id="3.30.50.10">
    <property type="entry name" value="Erythroid Transcription Factor GATA-1, subunit A"/>
    <property type="match status" value="1"/>
</dbReference>
<name>A0A183Q6M6_9TREM</name>
<dbReference type="InterPro" id="IPR013088">
    <property type="entry name" value="Znf_NHR/GATA"/>
</dbReference>
<accession>A0A183Q6M6</accession>